<name>A0A7M1AWW7_9BACT</name>
<organism evidence="2 3">
    <name type="scientific">Sulfurimonas marina</name>
    <dbReference type="NCBI Taxonomy" id="2590551"/>
    <lineage>
        <taxon>Bacteria</taxon>
        <taxon>Pseudomonadati</taxon>
        <taxon>Campylobacterota</taxon>
        <taxon>Epsilonproteobacteria</taxon>
        <taxon>Campylobacterales</taxon>
        <taxon>Sulfurimonadaceae</taxon>
        <taxon>Sulfurimonas</taxon>
    </lineage>
</organism>
<feature type="transmembrane region" description="Helical" evidence="1">
    <location>
        <begin position="24"/>
        <end position="43"/>
    </location>
</feature>
<dbReference type="EMBL" id="CP041165">
    <property type="protein sequence ID" value="QOP41915.1"/>
    <property type="molecule type" value="Genomic_DNA"/>
</dbReference>
<protein>
    <submittedName>
        <fullName evidence="2">DUF4492 domain-containing protein</fullName>
    </submittedName>
</protein>
<sequence>MNNIKSIYMFYLDGFKNMKTGKTLWKIIFLKLAVIFLFLNYFIHDRSLNTEYKTEDTKINFVYNNLIGE</sequence>
<dbReference type="KEGG" id="smax:FJR03_09285"/>
<dbReference type="Pfam" id="PF14899">
    <property type="entry name" value="DUF4492"/>
    <property type="match status" value="1"/>
</dbReference>
<proteinExistence type="predicted"/>
<reference evidence="2 3" key="1">
    <citation type="submission" date="2019-06" db="EMBL/GenBank/DDBJ databases">
        <title>Sulfurimonas gotlandica sp. nov., a chemoautotrophic and psychrotolerant epsilonproteobacterium isolated from a pelagic redoxcline, and an emended description of the genus Sulfurimonas.</title>
        <authorList>
            <person name="Wang S."/>
            <person name="Jiang L."/>
            <person name="Shao Z."/>
        </authorList>
    </citation>
    <scope>NUCLEOTIDE SEQUENCE [LARGE SCALE GENOMIC DNA]</scope>
    <source>
        <strain evidence="2 3">B2</strain>
    </source>
</reference>
<accession>A0A7M1AWW7</accession>
<evidence type="ECO:0000313" key="3">
    <source>
        <dbReference type="Proteomes" id="UP000593910"/>
    </source>
</evidence>
<dbReference type="InterPro" id="IPR027853">
    <property type="entry name" value="DUF4492"/>
</dbReference>
<dbReference type="Proteomes" id="UP000593910">
    <property type="component" value="Chromosome"/>
</dbReference>
<gene>
    <name evidence="2" type="ORF">FJR03_09285</name>
</gene>
<evidence type="ECO:0000313" key="2">
    <source>
        <dbReference type="EMBL" id="QOP41915.1"/>
    </source>
</evidence>
<evidence type="ECO:0000256" key="1">
    <source>
        <dbReference type="SAM" id="Phobius"/>
    </source>
</evidence>
<dbReference type="AlphaFoldDB" id="A0A7M1AWW7"/>
<keyword evidence="1" id="KW-0472">Membrane</keyword>
<keyword evidence="3" id="KW-1185">Reference proteome</keyword>
<keyword evidence="1" id="KW-1133">Transmembrane helix</keyword>
<keyword evidence="1" id="KW-0812">Transmembrane</keyword>